<organism evidence="2 3">
    <name type="scientific">Prorocentrum cordatum</name>
    <dbReference type="NCBI Taxonomy" id="2364126"/>
    <lineage>
        <taxon>Eukaryota</taxon>
        <taxon>Sar</taxon>
        <taxon>Alveolata</taxon>
        <taxon>Dinophyceae</taxon>
        <taxon>Prorocentrales</taxon>
        <taxon>Prorocentraceae</taxon>
        <taxon>Prorocentrum</taxon>
    </lineage>
</organism>
<comment type="caution">
    <text evidence="2">The sequence shown here is derived from an EMBL/GenBank/DDBJ whole genome shotgun (WGS) entry which is preliminary data.</text>
</comment>
<protein>
    <submittedName>
        <fullName evidence="2">Uncharacterized protein</fullName>
    </submittedName>
</protein>
<dbReference type="Proteomes" id="UP001189429">
    <property type="component" value="Unassembled WGS sequence"/>
</dbReference>
<evidence type="ECO:0000256" key="1">
    <source>
        <dbReference type="SAM" id="MobiDB-lite"/>
    </source>
</evidence>
<feature type="region of interest" description="Disordered" evidence="1">
    <location>
        <begin position="139"/>
        <end position="160"/>
    </location>
</feature>
<name>A0ABN9Q883_9DINO</name>
<evidence type="ECO:0000313" key="2">
    <source>
        <dbReference type="EMBL" id="CAK0800628.1"/>
    </source>
</evidence>
<feature type="region of interest" description="Disordered" evidence="1">
    <location>
        <begin position="451"/>
        <end position="474"/>
    </location>
</feature>
<sequence length="1231" mass="136456">MARGRLRLTASQQPGNRKEVSFAFPDGADSNSGGDMLVNQLLPKYKAAKAAKDEDSIKALEVVCPALAAAFQAPPAESPEVQLERQTACLRRLHAQQEKLKNQLVANAKDGKELVGKLEENVQACAETQAEVTRLTSLTTTARGASTTKSEKDRSSESAFQFPELPAEDVELFTPEQKKACEEALGHAQKAQQVYKKNIGEQAREAAETLRELREKAQREEPQLPEPTLDFSSPQHVDAFIQKTAAIKARRVPFGKRRHVSIFFGDVANYGPKVKKFVESAPYDLLGPQQKSIDHDALQDISVVLWRLHCATFAFIACYLDCSIGLVGINAKKLTTIIRIIKSLDVPWLLVGGFKATPSEMSRSGWLDALQGEVITPEGVEVTCTSGKGRIIDYVIVLHGFCPFVHQVLPVQTLPWGPHIGLNITIASRPASVLLGVPVPPVPLVTPVGEVRAPEGTKRQQRDRQRHARSMEATNDTEVLQVGDLLTEETAHLLSDHYTTKCHFCCEDADWAVSVREAKDNAAYCEASHTSDALAKHYAVWTIAAESQLAELRNVEPRRGARASAVTMKLKDPHLLDTSRWARLHAQGPMEEARRFLKKLEHRALDETCVNPSTLEELAARPHHDREGLVTALKSFPMTTGIGADQWKPRRILALSDQGQDDFVTLLNTVERGLAWPRQLLNKRFALLPKGDRQVIGNERDIGLLPMPVRIWGRMAKTPLTEWRDAEAAHWGAAIKGSSALQAALKTMVMDGARARTVYNEQGNVLVDVERFYGYMDLSLMTDQAMALEFPAAELYLRCLTYTAPRVIRAQGAYAEEIYPVCSIVPGRGKANHCAGALLCRLLEKAHQQAPLASVRQCVDDVRSRVEGPAAMVLDQTEQVSVSLVQGMLDLGLRVSATSILAMSMPAHELEVQKHVLAATGIKIKRAKWAKDLGIDCNVDQRAKYRCADPAVGVAPSEMKLRRARAADLAGHATGGRCIATVMLLPCQDDEPKMSALMDQVKNWFQPWVATPDMRGRVRRRWRAVLKKLICTRPRARWKCVTGPMGALILSFRELGWTPRAPDAWVDDQGDEWRRVSDHDSCDELYQALGESVRRELWRAAAQHPEGRGLEEGGDPQKLRLNVRRLCRKDHHREAGVLEANALASTWTKARAKAAGCVCDYVCNRCGLWRDTIGHRLNECTVDRQLEHEWAARTDGLCEAALGDLSEGNNVSFWTRGIVPPPWNPVPKAPE</sequence>
<feature type="compositionally biased region" description="Basic and acidic residues" evidence="1">
    <location>
        <begin position="452"/>
        <end position="463"/>
    </location>
</feature>
<evidence type="ECO:0000313" key="3">
    <source>
        <dbReference type="Proteomes" id="UP001189429"/>
    </source>
</evidence>
<proteinExistence type="predicted"/>
<feature type="compositionally biased region" description="Polar residues" evidence="1">
    <location>
        <begin position="139"/>
        <end position="148"/>
    </location>
</feature>
<dbReference type="EMBL" id="CAUYUJ010002403">
    <property type="protein sequence ID" value="CAK0800628.1"/>
    <property type="molecule type" value="Genomic_DNA"/>
</dbReference>
<keyword evidence="3" id="KW-1185">Reference proteome</keyword>
<feature type="region of interest" description="Disordered" evidence="1">
    <location>
        <begin position="1"/>
        <end position="29"/>
    </location>
</feature>
<reference evidence="2" key="1">
    <citation type="submission" date="2023-10" db="EMBL/GenBank/DDBJ databases">
        <authorList>
            <person name="Chen Y."/>
            <person name="Shah S."/>
            <person name="Dougan E. K."/>
            <person name="Thang M."/>
            <person name="Chan C."/>
        </authorList>
    </citation>
    <scope>NUCLEOTIDE SEQUENCE [LARGE SCALE GENOMIC DNA]</scope>
</reference>
<accession>A0ABN9Q883</accession>
<gene>
    <name evidence="2" type="ORF">PCOR1329_LOCUS8730</name>
</gene>